<dbReference type="RefSeq" id="YP_195108.1">
    <property type="nucleotide sequence ID" value="NC_006820.1"/>
</dbReference>
<reference evidence="2 4" key="3">
    <citation type="journal article" date="2015" name="PLoS ONE">
        <title>Spontaneous Deletion of an "ORFanage" Region Facilitates Host Adaptation in a "Photosynthetic" Cyanophage.</title>
        <authorList>
            <person name="Puxty R.J."/>
            <person name="Perez-Sepulveda B."/>
            <person name="Rihtman B."/>
            <person name="Evans D.J."/>
            <person name="Millard A.D."/>
            <person name="Scanlan D.J."/>
        </authorList>
    </citation>
    <scope>NUCLEOTIDE SEQUENCE [LARGE SCALE GENOMIC DNA]</scope>
</reference>
<evidence type="ECO:0000313" key="2">
    <source>
        <dbReference type="EMBL" id="CFW42190.1"/>
    </source>
</evidence>
<dbReference type="Proteomes" id="UP000000994">
    <property type="component" value="Segment"/>
</dbReference>
<reference evidence="1 3" key="2">
    <citation type="journal article" date="2005" name="J. Bacteriol.">
        <title>The genome of S-PM2, a 'photosynthetic' T4-type bacteriophage that infects marine Synechococcus strains.</title>
        <authorList>
            <person name="Mann N.H."/>
            <person name="Clokie M.R."/>
            <person name="Millard A."/>
            <person name="Cook A."/>
            <person name="Wilson W.H."/>
            <person name="Wheatley P.J."/>
            <person name="Letarov A."/>
            <person name="Krisch H.M."/>
        </authorList>
    </citation>
    <scope>NUCLEOTIDE SEQUENCE</scope>
</reference>
<evidence type="ECO:0000313" key="3">
    <source>
        <dbReference type="Proteomes" id="UP000000994"/>
    </source>
</evidence>
<protein>
    <submittedName>
        <fullName evidence="1">Hypothetical-Protein / belonging to T4-LIKE GC: 815</fullName>
    </submittedName>
</protein>
<dbReference type="EMBL" id="LN828717">
    <property type="protein sequence ID" value="CFW42190.1"/>
    <property type="molecule type" value="Genomic_DNA"/>
</dbReference>
<reference evidence="1 3" key="1">
    <citation type="journal article" date="2004" name="Proc. Natl. Acad. Sci. U.S.A.">
        <title>Genetic organization of the psbAD region in phages infecting marine Synechococcus strains.</title>
        <authorList>
            <person name="Millard A."/>
            <person name="Clokie M.R."/>
            <person name="Shub D.A."/>
            <person name="Mann N.H."/>
        </authorList>
    </citation>
    <scope>NUCLEOTIDE SEQUENCE [LARGE SCALE GENOMIC DNA]</scope>
</reference>
<dbReference type="EMBL" id="AJ630128">
    <property type="protein sequence ID" value="CAF34138.1"/>
    <property type="molecule type" value="Genomic_DNA"/>
</dbReference>
<gene>
    <name evidence="2" type="ORF">S-PM2d074</name>
    <name evidence="1" type="ORF">S-PM2p074</name>
</gene>
<evidence type="ECO:0000313" key="1">
    <source>
        <dbReference type="EMBL" id="CAF34138.1"/>
    </source>
</evidence>
<evidence type="ECO:0000313" key="4">
    <source>
        <dbReference type="Proteomes" id="UP000246186"/>
    </source>
</evidence>
<accession>Q5GQU6</accession>
<organismHost>
    <name type="scientific">Synechococcus</name>
    <dbReference type="NCBI Taxonomy" id="1129"/>
</organismHost>
<proteinExistence type="predicted"/>
<keyword evidence="3" id="KW-1185">Reference proteome</keyword>
<dbReference type="KEGG" id="vg:3260513"/>
<dbReference type="Proteomes" id="UP000246186">
    <property type="component" value="Genome"/>
</dbReference>
<name>Q5GQU6_BPSYP</name>
<organism evidence="1 3">
    <name type="scientific">Synechococcus phage S-PM2</name>
    <dbReference type="NCBI Taxonomy" id="238854"/>
    <lineage>
        <taxon>Viruses</taxon>
        <taxon>Duplodnaviria</taxon>
        <taxon>Heunggongvirae</taxon>
        <taxon>Uroviricota</taxon>
        <taxon>Caudoviricetes</taxon>
        <taxon>Pantevenvirales</taxon>
        <taxon>Kyanoviridae</taxon>
        <taxon>Nodensvirus</taxon>
        <taxon>Nodensvirus spm2</taxon>
    </lineage>
</organism>
<reference evidence="2" key="4">
    <citation type="submission" date="2015-02" db="EMBL/GenBank/DDBJ databases">
        <authorList>
            <person name="Chooi Y.-H."/>
        </authorList>
    </citation>
    <scope>NUCLEOTIDE SEQUENCE</scope>
</reference>
<sequence length="68" mass="7065">MAPDHALGHAADELIPRGLAVAAKLYTRLGGIVEKLIVLHPESDVPGFVVGPTVVIKSGVGHGSFRLN</sequence>